<sequence length="827" mass="94911">MGVADDVHSVVLTLTTSGKPMTPSSIEKEWKDLRGVDLNALIRKEGLYSRLNDLLASNTHLFTQQGYGWLAVQTSETQEVTNVMRASRGGKRNGGNSRGGNMNRGGGRSGGGGIPRVDHNQRYGSAFHNPANSRGRGGFNNSGGFGGGGGGGGNDRINSRPFRSQQQYQPQPPPPPPIGLNPTSSRYNGNNTNDFGSSQQQQHRRSPSYSPPRRNYSTSRRNSPAYDDDRDRPSFARYEEPVRQTRYEEPIRQARYEEPVRQERYEEPVRQPRYEEPVRRSPVFGRQNVDDRRYQRSTSSFGRKNDDDGYDRDRDRDYGSSSNQRNGYNDDNGRMSRSRSQYDDEEGQSSSFQRHRSQSRSMRDVRTTRENYDSSSSYNDIPRETPMTNQRANDLLIRSGIDSLSINDDSNAAGEKDKSAKNTKQKAANLLCEIFNNNNGGSLKVEEVIRLLNQHIDLPLKKYGDVGALEKLKADKPKSLQCMEIDRTTRTVHWRSIRSDSPPPLSTTSSSRRPDSELLNNSGEIHNQLELTVLNSMSMRDAISRLKFDTDDVKDKINIIALAILIQNPKVFQIDKLDETGTIVRIRQQEVNARQETVRNDDILSPNVFHALEYHPWSFPNEFKNIPRQVYVTMIKFMGFQKHFYVRISDKNEEYMHMHTKIQNLAENYQNKHRSFSMRDWNKNDACLVYCKTKNTEETSNFEWHRAIIVGHDDEDEMIVVNLIDMGLKKSCKPENIIPMPTSMSTINSFAIRCILPNFDIVEDEEYQEIESHWKDTFEENDRIPLCIEPIECMNERKGLVVKLFSKNTQQKYIDLLASLRKCIREY</sequence>
<feature type="compositionally biased region" description="Gly residues" evidence="1">
    <location>
        <begin position="92"/>
        <end position="114"/>
    </location>
</feature>
<reference evidence="3" key="1">
    <citation type="submission" date="2022-11" db="EMBL/GenBank/DDBJ databases">
        <authorList>
            <person name="Kikuchi T."/>
        </authorList>
    </citation>
    <scope>NUCLEOTIDE SEQUENCE</scope>
    <source>
        <strain evidence="3">PS1010</strain>
    </source>
</reference>
<feature type="compositionally biased region" description="Basic and acidic residues" evidence="1">
    <location>
        <begin position="227"/>
        <end position="279"/>
    </location>
</feature>
<feature type="compositionally biased region" description="Pro residues" evidence="1">
    <location>
        <begin position="170"/>
        <end position="179"/>
    </location>
</feature>
<evidence type="ECO:0000256" key="1">
    <source>
        <dbReference type="SAM" id="MobiDB-lite"/>
    </source>
</evidence>
<feature type="compositionally biased region" description="Low complexity" evidence="1">
    <location>
        <begin position="197"/>
        <end position="224"/>
    </location>
</feature>
<protein>
    <recommendedName>
        <fullName evidence="2">Tudor domain-containing protein</fullName>
    </recommendedName>
</protein>
<dbReference type="GO" id="GO:0005737">
    <property type="term" value="C:cytoplasm"/>
    <property type="evidence" value="ECO:0007669"/>
    <property type="project" value="UniProtKB-ARBA"/>
</dbReference>
<keyword evidence="4" id="KW-1185">Reference proteome</keyword>
<evidence type="ECO:0000259" key="2">
    <source>
        <dbReference type="PROSITE" id="PS50304"/>
    </source>
</evidence>
<proteinExistence type="predicted"/>
<accession>A0A9P1I5E0</accession>
<evidence type="ECO:0000313" key="4">
    <source>
        <dbReference type="Proteomes" id="UP001152747"/>
    </source>
</evidence>
<dbReference type="PROSITE" id="PS50304">
    <property type="entry name" value="TUDOR"/>
    <property type="match status" value="1"/>
</dbReference>
<feature type="compositionally biased region" description="Basic and acidic residues" evidence="1">
    <location>
        <begin position="303"/>
        <end position="318"/>
    </location>
</feature>
<feature type="compositionally biased region" description="Gly residues" evidence="1">
    <location>
        <begin position="135"/>
        <end position="154"/>
    </location>
</feature>
<feature type="compositionally biased region" description="Basic and acidic residues" evidence="1">
    <location>
        <begin position="361"/>
        <end position="372"/>
    </location>
</feature>
<dbReference type="EMBL" id="CANHGI010000001">
    <property type="protein sequence ID" value="CAI5439002.1"/>
    <property type="molecule type" value="Genomic_DNA"/>
</dbReference>
<evidence type="ECO:0000313" key="3">
    <source>
        <dbReference type="EMBL" id="CAI5439002.1"/>
    </source>
</evidence>
<gene>
    <name evidence="3" type="ORF">CAMP_LOCUS1639</name>
</gene>
<feature type="domain" description="Tudor" evidence="2">
    <location>
        <begin position="680"/>
        <end position="747"/>
    </location>
</feature>
<feature type="compositionally biased region" description="Polar residues" evidence="1">
    <location>
        <begin position="181"/>
        <end position="196"/>
    </location>
</feature>
<dbReference type="Gene3D" id="2.40.50.90">
    <property type="match status" value="1"/>
</dbReference>
<dbReference type="Gene3D" id="2.30.30.140">
    <property type="match status" value="1"/>
</dbReference>
<dbReference type="Pfam" id="PF00567">
    <property type="entry name" value="TUDOR"/>
    <property type="match status" value="1"/>
</dbReference>
<dbReference type="InterPro" id="IPR035437">
    <property type="entry name" value="SNase_OB-fold_sf"/>
</dbReference>
<feature type="region of interest" description="Disordered" evidence="1">
    <location>
        <begin position="84"/>
        <end position="389"/>
    </location>
</feature>
<organism evidence="3 4">
    <name type="scientific">Caenorhabditis angaria</name>
    <dbReference type="NCBI Taxonomy" id="860376"/>
    <lineage>
        <taxon>Eukaryota</taxon>
        <taxon>Metazoa</taxon>
        <taxon>Ecdysozoa</taxon>
        <taxon>Nematoda</taxon>
        <taxon>Chromadorea</taxon>
        <taxon>Rhabditida</taxon>
        <taxon>Rhabditina</taxon>
        <taxon>Rhabditomorpha</taxon>
        <taxon>Rhabditoidea</taxon>
        <taxon>Rhabditidae</taxon>
        <taxon>Peloderinae</taxon>
        <taxon>Caenorhabditis</taxon>
    </lineage>
</organism>
<feature type="region of interest" description="Disordered" evidence="1">
    <location>
        <begin position="496"/>
        <end position="520"/>
    </location>
</feature>
<name>A0A9P1I5E0_9PELO</name>
<dbReference type="AlphaFoldDB" id="A0A9P1I5E0"/>
<dbReference type="SUPFAM" id="SSF63748">
    <property type="entry name" value="Tudor/PWWP/MBT"/>
    <property type="match status" value="1"/>
</dbReference>
<comment type="caution">
    <text evidence="3">The sequence shown here is derived from an EMBL/GenBank/DDBJ whole genome shotgun (WGS) entry which is preliminary data.</text>
</comment>
<dbReference type="Proteomes" id="UP001152747">
    <property type="component" value="Unassembled WGS sequence"/>
</dbReference>
<dbReference type="InterPro" id="IPR002999">
    <property type="entry name" value="Tudor"/>
</dbReference>